<evidence type="ECO:0000313" key="1">
    <source>
        <dbReference type="EMBL" id="KAI4338231.1"/>
    </source>
</evidence>
<organism evidence="1 2">
    <name type="scientific">Bauhinia variegata</name>
    <name type="common">Purple orchid tree</name>
    <name type="synonym">Phanera variegata</name>
    <dbReference type="NCBI Taxonomy" id="167791"/>
    <lineage>
        <taxon>Eukaryota</taxon>
        <taxon>Viridiplantae</taxon>
        <taxon>Streptophyta</taxon>
        <taxon>Embryophyta</taxon>
        <taxon>Tracheophyta</taxon>
        <taxon>Spermatophyta</taxon>
        <taxon>Magnoliopsida</taxon>
        <taxon>eudicotyledons</taxon>
        <taxon>Gunneridae</taxon>
        <taxon>Pentapetalae</taxon>
        <taxon>rosids</taxon>
        <taxon>fabids</taxon>
        <taxon>Fabales</taxon>
        <taxon>Fabaceae</taxon>
        <taxon>Cercidoideae</taxon>
        <taxon>Cercideae</taxon>
        <taxon>Bauhiniinae</taxon>
        <taxon>Bauhinia</taxon>
    </lineage>
</organism>
<gene>
    <name evidence="1" type="ORF">L6164_016575</name>
</gene>
<sequence>MVPTVGPFKPTGLIPTITEEDEVILNNVQKIVQFLTAGTSVSRASDQDLNVVRIIQELLPVLPGISAKITVYCINNFIDKESEAEI</sequence>
<dbReference type="Proteomes" id="UP000828941">
    <property type="component" value="Chromosome 6"/>
</dbReference>
<proteinExistence type="predicted"/>
<keyword evidence="2" id="KW-1185">Reference proteome</keyword>
<name>A0ACB9NQH6_BAUVA</name>
<comment type="caution">
    <text evidence="1">The sequence shown here is derived from an EMBL/GenBank/DDBJ whole genome shotgun (WGS) entry which is preliminary data.</text>
</comment>
<protein>
    <submittedName>
        <fullName evidence="1">Uncharacterized protein</fullName>
    </submittedName>
</protein>
<evidence type="ECO:0000313" key="2">
    <source>
        <dbReference type="Proteomes" id="UP000828941"/>
    </source>
</evidence>
<reference evidence="1 2" key="1">
    <citation type="journal article" date="2022" name="DNA Res.">
        <title>Chromosomal-level genome assembly of the orchid tree Bauhinia variegata (Leguminosae; Cercidoideae) supports the allotetraploid origin hypothesis of Bauhinia.</title>
        <authorList>
            <person name="Zhong Y."/>
            <person name="Chen Y."/>
            <person name="Zheng D."/>
            <person name="Pang J."/>
            <person name="Liu Y."/>
            <person name="Luo S."/>
            <person name="Meng S."/>
            <person name="Qian L."/>
            <person name="Wei D."/>
            <person name="Dai S."/>
            <person name="Zhou R."/>
        </authorList>
    </citation>
    <scope>NUCLEOTIDE SEQUENCE [LARGE SCALE GENOMIC DNA]</scope>
    <source>
        <strain evidence="1">BV-YZ2020</strain>
    </source>
</reference>
<accession>A0ACB9NQH6</accession>
<dbReference type="EMBL" id="CM039431">
    <property type="protein sequence ID" value="KAI4338231.1"/>
    <property type="molecule type" value="Genomic_DNA"/>
</dbReference>